<organism evidence="2 3">
    <name type="scientific">Pseudaeromonas paramecii</name>
    <dbReference type="NCBI Taxonomy" id="2138166"/>
    <lineage>
        <taxon>Bacteria</taxon>
        <taxon>Pseudomonadati</taxon>
        <taxon>Pseudomonadota</taxon>
        <taxon>Gammaproteobacteria</taxon>
        <taxon>Aeromonadales</taxon>
        <taxon>Aeromonadaceae</taxon>
        <taxon>Pseudaeromonas</taxon>
    </lineage>
</organism>
<dbReference type="Pfam" id="PF06037">
    <property type="entry name" value="DUF922"/>
    <property type="match status" value="1"/>
</dbReference>
<evidence type="ECO:0000256" key="1">
    <source>
        <dbReference type="SAM" id="SignalP"/>
    </source>
</evidence>
<dbReference type="RefSeq" id="WP_345010642.1">
    <property type="nucleotide sequence ID" value="NZ_BAABFC010000007.1"/>
</dbReference>
<dbReference type="GO" id="GO:0008233">
    <property type="term" value="F:peptidase activity"/>
    <property type="evidence" value="ECO:0007669"/>
    <property type="project" value="UniProtKB-KW"/>
</dbReference>
<dbReference type="InterPro" id="IPR010321">
    <property type="entry name" value="DUF922"/>
</dbReference>
<keyword evidence="1" id="KW-0732">Signal</keyword>
<evidence type="ECO:0000313" key="2">
    <source>
        <dbReference type="EMBL" id="GAA4495823.1"/>
    </source>
</evidence>
<feature type="signal peptide" evidence="1">
    <location>
        <begin position="1"/>
        <end position="28"/>
    </location>
</feature>
<protein>
    <submittedName>
        <fullName evidence="2">DUF922 domain-containing Zn-dependent protease</fullName>
    </submittedName>
</protein>
<dbReference type="GO" id="GO:0006508">
    <property type="term" value="P:proteolysis"/>
    <property type="evidence" value="ECO:0007669"/>
    <property type="project" value="UniProtKB-KW"/>
</dbReference>
<dbReference type="Proteomes" id="UP001501321">
    <property type="component" value="Unassembled WGS sequence"/>
</dbReference>
<keyword evidence="2" id="KW-0378">Hydrolase</keyword>
<keyword evidence="2" id="KW-0645">Protease</keyword>
<name>A0ABP8Q120_9GAMM</name>
<accession>A0ABP8Q120</accession>
<evidence type="ECO:0000313" key="3">
    <source>
        <dbReference type="Proteomes" id="UP001501321"/>
    </source>
</evidence>
<reference evidence="3" key="1">
    <citation type="journal article" date="2019" name="Int. J. Syst. Evol. Microbiol.">
        <title>The Global Catalogue of Microorganisms (GCM) 10K type strain sequencing project: providing services to taxonomists for standard genome sequencing and annotation.</title>
        <authorList>
            <consortium name="The Broad Institute Genomics Platform"/>
            <consortium name="The Broad Institute Genome Sequencing Center for Infectious Disease"/>
            <person name="Wu L."/>
            <person name="Ma J."/>
        </authorList>
    </citation>
    <scope>NUCLEOTIDE SEQUENCE [LARGE SCALE GENOMIC DNA]</scope>
    <source>
        <strain evidence="3">JCM 32226</strain>
    </source>
</reference>
<proteinExistence type="predicted"/>
<keyword evidence="3" id="KW-1185">Reference proteome</keyword>
<gene>
    <name evidence="2" type="ORF">GCM10023095_09730</name>
</gene>
<feature type="chain" id="PRO_5045197286" evidence="1">
    <location>
        <begin position="29"/>
        <end position="209"/>
    </location>
</feature>
<sequence length="209" mass="23213">MTACGRESRIRPLALILGGLLLCGTVQAADHYANVKIEPKTSVNFRFYDLDAATPAQLSSSILRQAPVGQSGRRAVGRAIYKVDWQLDTSQRKGACYLYGVKVKTQVDVLVPNWLQLSKLNADAQERWNGFLGSMLEYEAWHKDLVLSTSERIGQGIAELPKAESCQLLRQQADALGRQELNDARQQVRRYQKETANGKHLGMSLPTGL</sequence>
<comment type="caution">
    <text evidence="2">The sequence shown here is derived from an EMBL/GenBank/DDBJ whole genome shotgun (WGS) entry which is preliminary data.</text>
</comment>
<dbReference type="EMBL" id="BAABFC010000007">
    <property type="protein sequence ID" value="GAA4495823.1"/>
    <property type="molecule type" value="Genomic_DNA"/>
</dbReference>